<keyword evidence="5" id="KW-0276">Fatty acid metabolism</keyword>
<name>F4RFF7_MELLP</name>
<keyword evidence="10 11" id="KW-0275">Fatty acid biosynthesis</keyword>
<proteinExistence type="inferred from homology"/>
<evidence type="ECO:0000256" key="8">
    <source>
        <dbReference type="ARBA" id="ARBA00023098"/>
    </source>
</evidence>
<organism evidence="14">
    <name type="scientific">Melampsora larici-populina (strain 98AG31 / pathotype 3-4-7)</name>
    <name type="common">Poplar leaf rust fungus</name>
    <dbReference type="NCBI Taxonomy" id="747676"/>
    <lineage>
        <taxon>Eukaryota</taxon>
        <taxon>Fungi</taxon>
        <taxon>Dikarya</taxon>
        <taxon>Basidiomycota</taxon>
        <taxon>Pucciniomycotina</taxon>
        <taxon>Pucciniomycetes</taxon>
        <taxon>Pucciniales</taxon>
        <taxon>Melampsoraceae</taxon>
        <taxon>Melampsora</taxon>
    </lineage>
</organism>
<feature type="transmembrane region" description="Helical" evidence="12">
    <location>
        <begin position="91"/>
        <end position="111"/>
    </location>
</feature>
<evidence type="ECO:0008006" key="15">
    <source>
        <dbReference type="Google" id="ProtNLM"/>
    </source>
</evidence>
<keyword evidence="4 11" id="KW-0812">Transmembrane</keyword>
<dbReference type="eggNOG" id="KOG1600">
    <property type="taxonomic scope" value="Eukaryota"/>
</dbReference>
<comment type="domain">
    <text evidence="11">The histidine box domains are involved in binding the catalytic metal ions.</text>
</comment>
<feature type="transmembrane region" description="Helical" evidence="12">
    <location>
        <begin position="20"/>
        <end position="38"/>
    </location>
</feature>
<dbReference type="PRINTS" id="PR00075">
    <property type="entry name" value="FACDDSATRASE"/>
</dbReference>
<dbReference type="GeneID" id="18927406"/>
<dbReference type="STRING" id="747676.F4RFF7"/>
<dbReference type="AlphaFoldDB" id="F4RFF7"/>
<evidence type="ECO:0000313" key="14">
    <source>
        <dbReference type="Proteomes" id="UP000001072"/>
    </source>
</evidence>
<dbReference type="EMBL" id="GL883099">
    <property type="protein sequence ID" value="EGG08938.1"/>
    <property type="molecule type" value="Genomic_DNA"/>
</dbReference>
<dbReference type="PANTHER" id="PTHR11351">
    <property type="entry name" value="ACYL-COA DESATURASE"/>
    <property type="match status" value="1"/>
</dbReference>
<keyword evidence="3 11" id="KW-0444">Lipid biosynthesis</keyword>
<dbReference type="Proteomes" id="UP000001072">
    <property type="component" value="Unassembled WGS sequence"/>
</dbReference>
<dbReference type="OrthoDB" id="10260134at2759"/>
<dbReference type="GO" id="GO:0004768">
    <property type="term" value="F:stearoyl-CoA 9-desaturase activity"/>
    <property type="evidence" value="ECO:0007669"/>
    <property type="project" value="TreeGrafter"/>
</dbReference>
<dbReference type="GO" id="GO:0005789">
    <property type="term" value="C:endoplasmic reticulum membrane"/>
    <property type="evidence" value="ECO:0007669"/>
    <property type="project" value="TreeGrafter"/>
</dbReference>
<evidence type="ECO:0000256" key="9">
    <source>
        <dbReference type="ARBA" id="ARBA00023136"/>
    </source>
</evidence>
<feature type="transmembrane region" description="Helical" evidence="12">
    <location>
        <begin position="123"/>
        <end position="145"/>
    </location>
</feature>
<evidence type="ECO:0000256" key="6">
    <source>
        <dbReference type="ARBA" id="ARBA00022989"/>
    </source>
</evidence>
<keyword evidence="14" id="KW-1185">Reference proteome</keyword>
<keyword evidence="9 12" id="KW-0472">Membrane</keyword>
<protein>
    <recommendedName>
        <fullName evidence="15">Fatty acid desaturase domain-containing protein</fullName>
    </recommendedName>
</protein>
<evidence type="ECO:0000256" key="7">
    <source>
        <dbReference type="ARBA" id="ARBA00023002"/>
    </source>
</evidence>
<evidence type="ECO:0000256" key="11">
    <source>
        <dbReference type="RuleBase" id="RU000581"/>
    </source>
</evidence>
<dbReference type="GO" id="GO:0006636">
    <property type="term" value="P:unsaturated fatty acid biosynthetic process"/>
    <property type="evidence" value="ECO:0007669"/>
    <property type="project" value="TreeGrafter"/>
</dbReference>
<evidence type="ECO:0000256" key="12">
    <source>
        <dbReference type="SAM" id="Phobius"/>
    </source>
</evidence>
<keyword evidence="7 11" id="KW-0560">Oxidoreductase</keyword>
<dbReference type="RefSeq" id="XP_007407912.1">
    <property type="nucleotide sequence ID" value="XM_007407850.1"/>
</dbReference>
<reference evidence="14" key="1">
    <citation type="journal article" date="2011" name="Proc. Natl. Acad. Sci. U.S.A.">
        <title>Obligate biotrophy features unraveled by the genomic analysis of rust fungi.</title>
        <authorList>
            <person name="Duplessis S."/>
            <person name="Cuomo C.A."/>
            <person name="Lin Y.-C."/>
            <person name="Aerts A."/>
            <person name="Tisserant E."/>
            <person name="Veneault-Fourrey C."/>
            <person name="Joly D.L."/>
            <person name="Hacquard S."/>
            <person name="Amselem J."/>
            <person name="Cantarel B.L."/>
            <person name="Chiu R."/>
            <person name="Coutinho P.M."/>
            <person name="Feau N."/>
            <person name="Field M."/>
            <person name="Frey P."/>
            <person name="Gelhaye E."/>
            <person name="Goldberg J."/>
            <person name="Grabherr M.G."/>
            <person name="Kodira C.D."/>
            <person name="Kohler A."/>
            <person name="Kuees U."/>
            <person name="Lindquist E.A."/>
            <person name="Lucas S.M."/>
            <person name="Mago R."/>
            <person name="Mauceli E."/>
            <person name="Morin E."/>
            <person name="Murat C."/>
            <person name="Pangilinan J.L."/>
            <person name="Park R."/>
            <person name="Pearson M."/>
            <person name="Quesneville H."/>
            <person name="Rouhier N."/>
            <person name="Sakthikumar S."/>
            <person name="Salamov A.A."/>
            <person name="Schmutz J."/>
            <person name="Selles B."/>
            <person name="Shapiro H."/>
            <person name="Tanguay P."/>
            <person name="Tuskan G.A."/>
            <person name="Henrissat B."/>
            <person name="Van de Peer Y."/>
            <person name="Rouze P."/>
            <person name="Ellis J.G."/>
            <person name="Dodds P.N."/>
            <person name="Schein J.E."/>
            <person name="Zhong S."/>
            <person name="Hamelin R.C."/>
            <person name="Grigoriev I.V."/>
            <person name="Szabo L.J."/>
            <person name="Martin F."/>
        </authorList>
    </citation>
    <scope>NUCLEOTIDE SEQUENCE [LARGE SCALE GENOMIC DNA]</scope>
    <source>
        <strain evidence="14">98AG31 / pathotype 3-4-7</strain>
    </source>
</reference>
<sequence length="176" mass="20768">MGYHRLWSHRSFVASEPLRWFLALSALFGLQGSIKWWVLRHRLHHRFTDSDADPYNAKRGLLFSHIGWMLYNPRYEKLNLIDRMVVLQHRYYVPLGYFMGFVLPYLVSTYILKSNQHSKWDGLIWGGFVVKLWVWHSAFTTNSLAHYLGKQPFNLDLTARGNFWLALLTLGEGNHS</sequence>
<comment type="cofactor">
    <cofactor evidence="11">
        <name>Fe(2+)</name>
        <dbReference type="ChEBI" id="CHEBI:29033"/>
    </cofactor>
</comment>
<accession>F4RFF7</accession>
<comment type="subcellular location">
    <subcellularLocation>
        <location evidence="1">Membrane</location>
        <topology evidence="1">Multi-pass membrane protein</topology>
    </subcellularLocation>
</comment>
<dbReference type="InParanoid" id="F4RFF7"/>
<dbReference type="GO" id="GO:0005506">
    <property type="term" value="F:iron ion binding"/>
    <property type="evidence" value="ECO:0007669"/>
    <property type="project" value="TreeGrafter"/>
</dbReference>
<dbReference type="PANTHER" id="PTHR11351:SF31">
    <property type="entry name" value="DESATURASE 1, ISOFORM A-RELATED"/>
    <property type="match status" value="1"/>
</dbReference>
<comment type="similarity">
    <text evidence="2 11">Belongs to the fatty acid desaturase type 1 family.</text>
</comment>
<dbReference type="HOGENOM" id="CLU_1525488_0_0_1"/>
<evidence type="ECO:0000313" key="13">
    <source>
        <dbReference type="EMBL" id="EGG08938.1"/>
    </source>
</evidence>
<evidence type="ECO:0000256" key="4">
    <source>
        <dbReference type="ARBA" id="ARBA00022692"/>
    </source>
</evidence>
<keyword evidence="6 12" id="KW-1133">Transmembrane helix</keyword>
<dbReference type="VEuPathDB" id="FungiDB:MELLADRAFT_34665"/>
<gene>
    <name evidence="13" type="ORF">MELLADRAFT_34665</name>
</gene>
<evidence type="ECO:0000256" key="2">
    <source>
        <dbReference type="ARBA" id="ARBA00009295"/>
    </source>
</evidence>
<dbReference type="InterPro" id="IPR015876">
    <property type="entry name" value="Acyl-CoA_DS"/>
</dbReference>
<evidence type="ECO:0000256" key="3">
    <source>
        <dbReference type="ARBA" id="ARBA00022516"/>
    </source>
</evidence>
<dbReference type="CDD" id="cd03505">
    <property type="entry name" value="Delta9-FADS-like"/>
    <property type="match status" value="1"/>
</dbReference>
<dbReference type="KEGG" id="mlr:MELLADRAFT_34665"/>
<evidence type="ECO:0000256" key="5">
    <source>
        <dbReference type="ARBA" id="ARBA00022832"/>
    </source>
</evidence>
<evidence type="ECO:0000256" key="10">
    <source>
        <dbReference type="ARBA" id="ARBA00023160"/>
    </source>
</evidence>
<evidence type="ECO:0000256" key="1">
    <source>
        <dbReference type="ARBA" id="ARBA00004141"/>
    </source>
</evidence>
<keyword evidence="8" id="KW-0443">Lipid metabolism</keyword>